<sequence length="214" mass="24314">MVSKHGGAVALGGSHFYSELDGDWHEAANILRRLSKNTYCLQWLDLEGCAWIQALTWEPEDTSSSTTRRTTRARGLGHAALADSGNRRRADAAWEASAAHVGPDWNGAWRQVEYINMFQGWMPRDVQRVQSMPAGYVNVQLLSWLREHGDDEAYADKWGDGSVSDWVEREKGCRSTGVEILRRRRKWEGRWVCVDHGWEVGVRVRRGDGEGEDE</sequence>
<name>A0A6A6SNL3_9PLEO</name>
<evidence type="ECO:0000313" key="2">
    <source>
        <dbReference type="Proteomes" id="UP000799324"/>
    </source>
</evidence>
<gene>
    <name evidence="1" type="ORF">K491DRAFT_671419</name>
</gene>
<dbReference type="EMBL" id="MU004569">
    <property type="protein sequence ID" value="KAF2647938.1"/>
    <property type="molecule type" value="Genomic_DNA"/>
</dbReference>
<evidence type="ECO:0000313" key="1">
    <source>
        <dbReference type="EMBL" id="KAF2647938.1"/>
    </source>
</evidence>
<keyword evidence="2" id="KW-1185">Reference proteome</keyword>
<dbReference type="AlphaFoldDB" id="A0A6A6SNL3"/>
<organism evidence="1 2">
    <name type="scientific">Lophiostoma macrostomum CBS 122681</name>
    <dbReference type="NCBI Taxonomy" id="1314788"/>
    <lineage>
        <taxon>Eukaryota</taxon>
        <taxon>Fungi</taxon>
        <taxon>Dikarya</taxon>
        <taxon>Ascomycota</taxon>
        <taxon>Pezizomycotina</taxon>
        <taxon>Dothideomycetes</taxon>
        <taxon>Pleosporomycetidae</taxon>
        <taxon>Pleosporales</taxon>
        <taxon>Lophiostomataceae</taxon>
        <taxon>Lophiostoma</taxon>
    </lineage>
</organism>
<dbReference type="OrthoDB" id="193467at2759"/>
<reference evidence="1" key="1">
    <citation type="journal article" date="2020" name="Stud. Mycol.">
        <title>101 Dothideomycetes genomes: a test case for predicting lifestyles and emergence of pathogens.</title>
        <authorList>
            <person name="Haridas S."/>
            <person name="Albert R."/>
            <person name="Binder M."/>
            <person name="Bloem J."/>
            <person name="Labutti K."/>
            <person name="Salamov A."/>
            <person name="Andreopoulos B."/>
            <person name="Baker S."/>
            <person name="Barry K."/>
            <person name="Bills G."/>
            <person name="Bluhm B."/>
            <person name="Cannon C."/>
            <person name="Castanera R."/>
            <person name="Culley D."/>
            <person name="Daum C."/>
            <person name="Ezra D."/>
            <person name="Gonzalez J."/>
            <person name="Henrissat B."/>
            <person name="Kuo A."/>
            <person name="Liang C."/>
            <person name="Lipzen A."/>
            <person name="Lutzoni F."/>
            <person name="Magnuson J."/>
            <person name="Mondo S."/>
            <person name="Nolan M."/>
            <person name="Ohm R."/>
            <person name="Pangilinan J."/>
            <person name="Park H.-J."/>
            <person name="Ramirez L."/>
            <person name="Alfaro M."/>
            <person name="Sun H."/>
            <person name="Tritt A."/>
            <person name="Yoshinaga Y."/>
            <person name="Zwiers L.-H."/>
            <person name="Turgeon B."/>
            <person name="Goodwin S."/>
            <person name="Spatafora J."/>
            <person name="Crous P."/>
            <person name="Grigoriev I."/>
        </authorList>
    </citation>
    <scope>NUCLEOTIDE SEQUENCE</scope>
    <source>
        <strain evidence="1">CBS 122681</strain>
    </source>
</reference>
<proteinExistence type="predicted"/>
<accession>A0A6A6SNL3</accession>
<protein>
    <submittedName>
        <fullName evidence="1">Uncharacterized protein</fullName>
    </submittedName>
</protein>
<dbReference type="Proteomes" id="UP000799324">
    <property type="component" value="Unassembled WGS sequence"/>
</dbReference>